<dbReference type="RefSeq" id="WP_043801416.1">
    <property type="nucleotide sequence ID" value="NZ_AVCH01000084.1"/>
</dbReference>
<keyword evidence="3 6" id="KW-0378">Hydrolase</keyword>
<dbReference type="CDD" id="cd00487">
    <property type="entry name" value="Pep_deformylase"/>
    <property type="match status" value="1"/>
</dbReference>
<keyword evidence="2 6" id="KW-0479">Metal-binding</keyword>
<comment type="catalytic activity">
    <reaction evidence="6">
        <text>N-terminal N-formyl-L-methionyl-[peptide] + H2O = N-terminal L-methionyl-[peptide] + formate</text>
        <dbReference type="Rhea" id="RHEA:24420"/>
        <dbReference type="Rhea" id="RHEA-COMP:10639"/>
        <dbReference type="Rhea" id="RHEA-COMP:10640"/>
        <dbReference type="ChEBI" id="CHEBI:15377"/>
        <dbReference type="ChEBI" id="CHEBI:15740"/>
        <dbReference type="ChEBI" id="CHEBI:49298"/>
        <dbReference type="ChEBI" id="CHEBI:64731"/>
        <dbReference type="EC" id="3.5.1.88"/>
    </reaction>
</comment>
<feature type="binding site" evidence="6">
    <location>
        <position position="137"/>
    </location>
    <ligand>
        <name>Fe cation</name>
        <dbReference type="ChEBI" id="CHEBI:24875"/>
    </ligand>
</feature>
<evidence type="ECO:0000256" key="6">
    <source>
        <dbReference type="HAMAP-Rule" id="MF_00163"/>
    </source>
</evidence>
<evidence type="ECO:0000256" key="5">
    <source>
        <dbReference type="ARBA" id="ARBA00023004"/>
    </source>
</evidence>
<evidence type="ECO:0000256" key="2">
    <source>
        <dbReference type="ARBA" id="ARBA00022723"/>
    </source>
</evidence>
<dbReference type="PATRIC" id="fig|1384054.3.peg.874"/>
<accession>A0A091C2G0</accession>
<name>A0A091C2G0_9GAMM</name>
<keyword evidence="5 6" id="KW-0408">Iron</keyword>
<evidence type="ECO:0000313" key="7">
    <source>
        <dbReference type="EMBL" id="KFN50815.1"/>
    </source>
</evidence>
<dbReference type="InterPro" id="IPR023635">
    <property type="entry name" value="Peptide_deformylase"/>
</dbReference>
<dbReference type="SUPFAM" id="SSF56420">
    <property type="entry name" value="Peptide deformylase"/>
    <property type="match status" value="1"/>
</dbReference>
<dbReference type="NCBIfam" id="NF001159">
    <property type="entry name" value="PRK00150.1-3"/>
    <property type="match status" value="1"/>
</dbReference>
<dbReference type="STRING" id="1384054.N790_04970"/>
<evidence type="ECO:0000313" key="8">
    <source>
        <dbReference type="Proteomes" id="UP000029392"/>
    </source>
</evidence>
<comment type="caution">
    <text evidence="7">The sequence shown here is derived from an EMBL/GenBank/DDBJ whole genome shotgun (WGS) entry which is preliminary data.</text>
</comment>
<protein>
    <recommendedName>
        <fullName evidence="6">Peptide deformylase</fullName>
        <shortName evidence="6">PDF</shortName>
        <ecNumber evidence="6">3.5.1.88</ecNumber>
    </recommendedName>
    <alternativeName>
        <fullName evidence="6">Polypeptide deformylase</fullName>
    </alternativeName>
</protein>
<gene>
    <name evidence="6" type="primary">def</name>
    <name evidence="7" type="ORF">N790_04970</name>
</gene>
<organism evidence="7 8">
    <name type="scientific">Arenimonas malthae CC-JY-1</name>
    <dbReference type="NCBI Taxonomy" id="1384054"/>
    <lineage>
        <taxon>Bacteria</taxon>
        <taxon>Pseudomonadati</taxon>
        <taxon>Pseudomonadota</taxon>
        <taxon>Gammaproteobacteria</taxon>
        <taxon>Lysobacterales</taxon>
        <taxon>Lysobacteraceae</taxon>
        <taxon>Arenimonas</taxon>
    </lineage>
</organism>
<sequence>MAKLPILEFPDPRLRTVAKPVGQVDDALRTLVDDMFETMYAAPGIGLAATQVDVHVRLLVLDVSEDKSRPMVFINPEILSADGHQVYQEGCLSVPGIYADVKRANQVRVRALDRNGEVFELDADGLLAVCIQHEMDHLAGKVFVDYLSPLKREQVKKKLAKQQRSEAAA</sequence>
<dbReference type="NCBIfam" id="TIGR00079">
    <property type="entry name" value="pept_deformyl"/>
    <property type="match status" value="1"/>
</dbReference>
<dbReference type="PANTHER" id="PTHR10458">
    <property type="entry name" value="PEPTIDE DEFORMYLASE"/>
    <property type="match status" value="1"/>
</dbReference>
<feature type="active site" evidence="6">
    <location>
        <position position="134"/>
    </location>
</feature>
<keyword evidence="4 6" id="KW-0648">Protein biosynthesis</keyword>
<comment type="cofactor">
    <cofactor evidence="6">
        <name>Fe(2+)</name>
        <dbReference type="ChEBI" id="CHEBI:29033"/>
    </cofactor>
    <text evidence="6">Binds 1 Fe(2+) ion.</text>
</comment>
<feature type="binding site" evidence="6">
    <location>
        <position position="91"/>
    </location>
    <ligand>
        <name>Fe cation</name>
        <dbReference type="ChEBI" id="CHEBI:24875"/>
    </ligand>
</feature>
<dbReference type="PRINTS" id="PR01576">
    <property type="entry name" value="PDEFORMYLASE"/>
</dbReference>
<dbReference type="FunFam" id="3.90.45.10:FF:000001">
    <property type="entry name" value="Peptide deformylase"/>
    <property type="match status" value="1"/>
</dbReference>
<dbReference type="AlphaFoldDB" id="A0A091C2G0"/>
<keyword evidence="8" id="KW-1185">Reference proteome</keyword>
<dbReference type="eggNOG" id="COG0242">
    <property type="taxonomic scope" value="Bacteria"/>
</dbReference>
<comment type="function">
    <text evidence="6">Removes the formyl group from the N-terminal Met of newly synthesized proteins. Requires at least a dipeptide for an efficient rate of reaction. N-terminal L-methionine is a prerequisite for activity but the enzyme has broad specificity at other positions.</text>
</comment>
<dbReference type="Gene3D" id="3.90.45.10">
    <property type="entry name" value="Peptide deformylase"/>
    <property type="match status" value="1"/>
</dbReference>
<comment type="similarity">
    <text evidence="1 6">Belongs to the polypeptide deformylase family.</text>
</comment>
<dbReference type="InterPro" id="IPR036821">
    <property type="entry name" value="Peptide_deformylase_sf"/>
</dbReference>
<dbReference type="Pfam" id="PF01327">
    <property type="entry name" value="Pep_deformylase"/>
    <property type="match status" value="1"/>
</dbReference>
<dbReference type="Proteomes" id="UP000029392">
    <property type="component" value="Unassembled WGS sequence"/>
</dbReference>
<dbReference type="EC" id="3.5.1.88" evidence="6"/>
<dbReference type="EMBL" id="AVCH01000084">
    <property type="protein sequence ID" value="KFN50815.1"/>
    <property type="molecule type" value="Genomic_DNA"/>
</dbReference>
<feature type="binding site" evidence="6">
    <location>
        <position position="133"/>
    </location>
    <ligand>
        <name>Fe cation</name>
        <dbReference type="ChEBI" id="CHEBI:24875"/>
    </ligand>
</feature>
<dbReference type="GO" id="GO:0006412">
    <property type="term" value="P:translation"/>
    <property type="evidence" value="ECO:0007669"/>
    <property type="project" value="UniProtKB-UniRule"/>
</dbReference>
<evidence type="ECO:0000256" key="4">
    <source>
        <dbReference type="ARBA" id="ARBA00022917"/>
    </source>
</evidence>
<evidence type="ECO:0000256" key="1">
    <source>
        <dbReference type="ARBA" id="ARBA00010759"/>
    </source>
</evidence>
<dbReference type="HAMAP" id="MF_00163">
    <property type="entry name" value="Pep_deformylase"/>
    <property type="match status" value="1"/>
</dbReference>
<evidence type="ECO:0000256" key="3">
    <source>
        <dbReference type="ARBA" id="ARBA00022801"/>
    </source>
</evidence>
<dbReference type="PANTHER" id="PTHR10458:SF21">
    <property type="entry name" value="PEPTIDE DEFORMYLASE"/>
    <property type="match status" value="1"/>
</dbReference>
<dbReference type="GO" id="GO:0046872">
    <property type="term" value="F:metal ion binding"/>
    <property type="evidence" value="ECO:0007669"/>
    <property type="project" value="UniProtKB-KW"/>
</dbReference>
<dbReference type="PIRSF" id="PIRSF004749">
    <property type="entry name" value="Pep_def"/>
    <property type="match status" value="1"/>
</dbReference>
<proteinExistence type="inferred from homology"/>
<dbReference type="GO" id="GO:0042586">
    <property type="term" value="F:peptide deformylase activity"/>
    <property type="evidence" value="ECO:0007669"/>
    <property type="project" value="UniProtKB-UniRule"/>
</dbReference>
<dbReference type="OrthoDB" id="9804313at2"/>
<reference evidence="7 8" key="1">
    <citation type="submission" date="2013-09" db="EMBL/GenBank/DDBJ databases">
        <title>Genome sequencing of Arenimonas malthae.</title>
        <authorList>
            <person name="Chen F."/>
            <person name="Wang G."/>
        </authorList>
    </citation>
    <scope>NUCLEOTIDE SEQUENCE [LARGE SCALE GENOMIC DNA]</scope>
    <source>
        <strain evidence="7 8">CC-JY-1</strain>
    </source>
</reference>